<feature type="compositionally biased region" description="Basic and acidic residues" evidence="1">
    <location>
        <begin position="46"/>
        <end position="82"/>
    </location>
</feature>
<dbReference type="Proteomes" id="UP000828251">
    <property type="component" value="Unassembled WGS sequence"/>
</dbReference>
<name>A0A9D3VRY4_9ROSI</name>
<reference evidence="2 3" key="1">
    <citation type="journal article" date="2021" name="Plant Biotechnol. J.">
        <title>Multi-omics assisted identification of the key and species-specific regulatory components of drought-tolerant mechanisms in Gossypium stocksii.</title>
        <authorList>
            <person name="Yu D."/>
            <person name="Ke L."/>
            <person name="Zhang D."/>
            <person name="Wu Y."/>
            <person name="Sun Y."/>
            <person name="Mei J."/>
            <person name="Sun J."/>
            <person name="Sun Y."/>
        </authorList>
    </citation>
    <scope>NUCLEOTIDE SEQUENCE [LARGE SCALE GENOMIC DNA]</scope>
    <source>
        <strain evidence="3">cv. E1</strain>
        <tissue evidence="2">Leaf</tissue>
    </source>
</reference>
<evidence type="ECO:0000313" key="2">
    <source>
        <dbReference type="EMBL" id="KAH1091578.1"/>
    </source>
</evidence>
<organism evidence="2 3">
    <name type="scientific">Gossypium stocksii</name>
    <dbReference type="NCBI Taxonomy" id="47602"/>
    <lineage>
        <taxon>Eukaryota</taxon>
        <taxon>Viridiplantae</taxon>
        <taxon>Streptophyta</taxon>
        <taxon>Embryophyta</taxon>
        <taxon>Tracheophyta</taxon>
        <taxon>Spermatophyta</taxon>
        <taxon>Magnoliopsida</taxon>
        <taxon>eudicotyledons</taxon>
        <taxon>Gunneridae</taxon>
        <taxon>Pentapetalae</taxon>
        <taxon>rosids</taxon>
        <taxon>malvids</taxon>
        <taxon>Malvales</taxon>
        <taxon>Malvaceae</taxon>
        <taxon>Malvoideae</taxon>
        <taxon>Gossypium</taxon>
    </lineage>
</organism>
<evidence type="ECO:0000313" key="3">
    <source>
        <dbReference type="Proteomes" id="UP000828251"/>
    </source>
</evidence>
<feature type="region of interest" description="Disordered" evidence="1">
    <location>
        <begin position="46"/>
        <end position="94"/>
    </location>
</feature>
<sequence>MPDATKVLVRKKKFYHLNGKNAFLYAVMIERFINVGQINLKEIHNCARKKNEPTKPKIDESSNKSKPKADSIEETEEAKSEEEPNNPKLMMEPNVARPVELSCSLELTMPMPTSSNTMKKSELSTMIDMWKLRHNQQQPYCRYKKLGEIYFS</sequence>
<gene>
    <name evidence="2" type="ORF">J1N35_018835</name>
</gene>
<dbReference type="EMBL" id="JAIQCV010000006">
    <property type="protein sequence ID" value="KAH1091578.1"/>
    <property type="molecule type" value="Genomic_DNA"/>
</dbReference>
<accession>A0A9D3VRY4</accession>
<proteinExistence type="predicted"/>
<dbReference type="AlphaFoldDB" id="A0A9D3VRY4"/>
<comment type="caution">
    <text evidence="2">The sequence shown here is derived from an EMBL/GenBank/DDBJ whole genome shotgun (WGS) entry which is preliminary data.</text>
</comment>
<keyword evidence="3" id="KW-1185">Reference proteome</keyword>
<protein>
    <submittedName>
        <fullName evidence="2">Uncharacterized protein</fullName>
    </submittedName>
</protein>
<evidence type="ECO:0000256" key="1">
    <source>
        <dbReference type="SAM" id="MobiDB-lite"/>
    </source>
</evidence>